<dbReference type="OrthoDB" id="298344at2759"/>
<reference evidence="2 3" key="1">
    <citation type="journal article" date="2016" name="Mol. Biol. Evol.">
        <title>Comparative Genomics of Early-Diverging Mushroom-Forming Fungi Provides Insights into the Origins of Lignocellulose Decay Capabilities.</title>
        <authorList>
            <person name="Nagy L.G."/>
            <person name="Riley R."/>
            <person name="Tritt A."/>
            <person name="Adam C."/>
            <person name="Daum C."/>
            <person name="Floudas D."/>
            <person name="Sun H."/>
            <person name="Yadav J.S."/>
            <person name="Pangilinan J."/>
            <person name="Larsson K.H."/>
            <person name="Matsuura K."/>
            <person name="Barry K."/>
            <person name="Labutti K."/>
            <person name="Kuo R."/>
            <person name="Ohm R.A."/>
            <person name="Bhattacharya S.S."/>
            <person name="Shirouzu T."/>
            <person name="Yoshinaga Y."/>
            <person name="Martin F.M."/>
            <person name="Grigoriev I.V."/>
            <person name="Hibbett D.S."/>
        </authorList>
    </citation>
    <scope>NUCLEOTIDE SEQUENCE [LARGE SCALE GENOMIC DNA]</scope>
    <source>
        <strain evidence="2 3">CBS 109695</strain>
    </source>
</reference>
<dbReference type="Proteomes" id="UP000076532">
    <property type="component" value="Unassembled WGS sequence"/>
</dbReference>
<feature type="region of interest" description="Disordered" evidence="1">
    <location>
        <begin position="202"/>
        <end position="276"/>
    </location>
</feature>
<protein>
    <recommendedName>
        <fullName evidence="4">Zinc-finger domain-containing protein</fullName>
    </recommendedName>
</protein>
<sequence>MYLRGYCTGGLKAGATWTAMWTERENRGRGEYVLARETCTFERVEVLRMLNNIDSASKGRDHGWVKISEERPATSGATTIGQRMNIYRILIPRNTRALSLALSSCRILISTVYEGHRFHPRRHYTKLLSGNAQEMSTAPTPPPSTTNPSVNVQTAPIRTVKKPKVITAKKPRKEDLLNAVRMAIERERGPQSHDTQYAEVRTVKKPIMQRSAQGISSSAEGPSEMGESDPDNGSDVSTGKAGSSHVRPRRVPGAMHKAVNKSVNRQSASEPNSKTYCHQCRNRNLHPKMRNCINTRYPQIQFNENAYFVCPKCSGCCNCSACAMARGDVYLPSRRGGRTNDSIMAEQSEHSTITESYATNDPVATGYYSTLFHVKTGEEIGTGFTSEGLNKQTTYFYTHDVKREEVD</sequence>
<feature type="region of interest" description="Disordered" evidence="1">
    <location>
        <begin position="131"/>
        <end position="151"/>
    </location>
</feature>
<feature type="compositionally biased region" description="Polar residues" evidence="1">
    <location>
        <begin position="261"/>
        <end position="276"/>
    </location>
</feature>
<evidence type="ECO:0008006" key="4">
    <source>
        <dbReference type="Google" id="ProtNLM"/>
    </source>
</evidence>
<name>A0A166V9J9_9AGAM</name>
<evidence type="ECO:0000256" key="1">
    <source>
        <dbReference type="SAM" id="MobiDB-lite"/>
    </source>
</evidence>
<evidence type="ECO:0000313" key="3">
    <source>
        <dbReference type="Proteomes" id="UP000076532"/>
    </source>
</evidence>
<dbReference type="EMBL" id="KV417485">
    <property type="protein sequence ID" value="KZP32490.1"/>
    <property type="molecule type" value="Genomic_DNA"/>
</dbReference>
<feature type="compositionally biased region" description="Polar residues" evidence="1">
    <location>
        <begin position="210"/>
        <end position="220"/>
    </location>
</feature>
<evidence type="ECO:0000313" key="2">
    <source>
        <dbReference type="EMBL" id="KZP32490.1"/>
    </source>
</evidence>
<keyword evidence="3" id="KW-1185">Reference proteome</keyword>
<organism evidence="2 3">
    <name type="scientific">Athelia psychrophila</name>
    <dbReference type="NCBI Taxonomy" id="1759441"/>
    <lineage>
        <taxon>Eukaryota</taxon>
        <taxon>Fungi</taxon>
        <taxon>Dikarya</taxon>
        <taxon>Basidiomycota</taxon>
        <taxon>Agaricomycotina</taxon>
        <taxon>Agaricomycetes</taxon>
        <taxon>Agaricomycetidae</taxon>
        <taxon>Atheliales</taxon>
        <taxon>Atheliaceae</taxon>
        <taxon>Athelia</taxon>
    </lineage>
</organism>
<accession>A0A166V9J9</accession>
<dbReference type="STRING" id="436010.A0A166V9J9"/>
<gene>
    <name evidence="2" type="ORF">FIBSPDRAFT_882362</name>
</gene>
<dbReference type="AlphaFoldDB" id="A0A166V9J9"/>
<proteinExistence type="predicted"/>